<dbReference type="EMBL" id="LR798294">
    <property type="protein sequence ID" value="CAB5221940.1"/>
    <property type="molecule type" value="Genomic_DNA"/>
</dbReference>
<dbReference type="Pfam" id="PF11056">
    <property type="entry name" value="UvsY"/>
    <property type="match status" value="1"/>
</dbReference>
<protein>
    <submittedName>
        <fullName evidence="1">Recombination, repair and ssDNA binding protein UvsY</fullName>
    </submittedName>
</protein>
<organism evidence="1">
    <name type="scientific">uncultured Caudovirales phage</name>
    <dbReference type="NCBI Taxonomy" id="2100421"/>
    <lineage>
        <taxon>Viruses</taxon>
        <taxon>Duplodnaviria</taxon>
        <taxon>Heunggongvirae</taxon>
        <taxon>Uroviricota</taxon>
        <taxon>Caudoviricetes</taxon>
        <taxon>Peduoviridae</taxon>
        <taxon>Maltschvirus</taxon>
        <taxon>Maltschvirus maltsch</taxon>
    </lineage>
</organism>
<accession>A0A6J7WW25</accession>
<name>A0A6J7WW25_9CAUD</name>
<reference evidence="1" key="1">
    <citation type="submission" date="2020-05" db="EMBL/GenBank/DDBJ databases">
        <authorList>
            <person name="Chiriac C."/>
            <person name="Salcher M."/>
            <person name="Ghai R."/>
            <person name="Kavagutti S V."/>
        </authorList>
    </citation>
    <scope>NUCLEOTIDE SEQUENCE</scope>
</reference>
<sequence>MKLSEVQEEWKKDAPIDELNLGHEAARVPILHAKYLEVLSRTKLQLRKAESDYFNTRRKKYKYFRGEMTKQELEDEEWVQYQGNKPLKNEMDELLQCDEHLISLEDKVEYFKTMIYTLEQIIRSLNSRTWDIKSGIEWSKFTNGMM</sequence>
<proteinExistence type="predicted"/>
<evidence type="ECO:0000313" key="1">
    <source>
        <dbReference type="EMBL" id="CAB5221940.1"/>
    </source>
</evidence>
<dbReference type="InterPro" id="IPR021289">
    <property type="entry name" value="UvsY"/>
</dbReference>
<gene>
    <name evidence="1" type="ORF">UFOVP242_154</name>
</gene>